<evidence type="ECO:0000256" key="3">
    <source>
        <dbReference type="RuleBase" id="RU004508"/>
    </source>
</evidence>
<evidence type="ECO:0000313" key="4">
    <source>
        <dbReference type="EMBL" id="BCR05186.1"/>
    </source>
</evidence>
<keyword evidence="4" id="KW-0808">Transferase</keyword>
<dbReference type="CDD" id="cd00616">
    <property type="entry name" value="AHBA_syn"/>
    <property type="match status" value="1"/>
</dbReference>
<keyword evidence="5" id="KW-1185">Reference proteome</keyword>
<name>A0ABM8HTE8_9BACT</name>
<protein>
    <submittedName>
        <fullName evidence="4">Aminotransferase</fullName>
    </submittedName>
</protein>
<reference evidence="4 5" key="2">
    <citation type="journal article" date="2021" name="Int. J. Syst. Evol. Microbiol.">
        <title>Isolation and Polyphasic Characterization of Desulfuromonas versatilis sp. Nov., an Electrogenic Bacteria Capable of Versatile Metabolism Isolated from a Graphene Oxide-Reducing Enrichment Culture.</title>
        <authorList>
            <person name="Xie L."/>
            <person name="Yoshida N."/>
            <person name="Ishii S."/>
            <person name="Meng L."/>
        </authorList>
    </citation>
    <scope>NUCLEOTIDE SEQUENCE [LARGE SCALE GENOMIC DNA]</scope>
    <source>
        <strain evidence="4 5">NIT-T3</strain>
    </source>
</reference>
<evidence type="ECO:0000256" key="1">
    <source>
        <dbReference type="ARBA" id="ARBA00022898"/>
    </source>
</evidence>
<sequence>MRVPFLDLKAPYLELREELDAAYRRVMESGWYVLGPEVEAFEAEFAAYCETRHCIGVGNGLDALYLSLLAMGIGAGDEVIVPSNTYIATWLAVSYAGARPVPVEPDPETCNLDPDRVEEAVTPRTRAIIAVHLYGQPAEMERLKAIADRHGLRLLEDAAQAHGARFRGRRVGGLGDAAGFSFYPGKNLGALGDGGAITTNDDQLARKIRILRNYGSEKKYYHQVQGVNSRLDELHAALLRVKLGRLDEWNTRRVALAGYYLSQLPEVGPALPKVAGEMEPVWHLFVLRSRQRDLYLQELAKAGVGTLVHYPIPPHRQEAYAPLGINEGRLPIAEQLAKEVFSIPLGPHLSVQDAALVVDAIRRTAESLEGAKSSI</sequence>
<dbReference type="InterPro" id="IPR015421">
    <property type="entry name" value="PyrdxlP-dep_Trfase_major"/>
</dbReference>
<dbReference type="SUPFAM" id="SSF53383">
    <property type="entry name" value="PLP-dependent transferases"/>
    <property type="match status" value="1"/>
</dbReference>
<comment type="similarity">
    <text evidence="2 3">Belongs to the DegT/DnrJ/EryC1 family.</text>
</comment>
<dbReference type="InterPro" id="IPR015424">
    <property type="entry name" value="PyrdxlP-dep_Trfase"/>
</dbReference>
<dbReference type="Gene3D" id="3.90.1150.10">
    <property type="entry name" value="Aspartate Aminotransferase, domain 1"/>
    <property type="match status" value="1"/>
</dbReference>
<dbReference type="Pfam" id="PF01041">
    <property type="entry name" value="DegT_DnrJ_EryC1"/>
    <property type="match status" value="1"/>
</dbReference>
<gene>
    <name evidence="4" type="ORF">DESUT3_22550</name>
</gene>
<dbReference type="Proteomes" id="UP001319827">
    <property type="component" value="Chromosome"/>
</dbReference>
<dbReference type="Gene3D" id="3.40.640.10">
    <property type="entry name" value="Type I PLP-dependent aspartate aminotransferase-like (Major domain)"/>
    <property type="match status" value="1"/>
</dbReference>
<dbReference type="PANTHER" id="PTHR30244:SF36">
    <property type="entry name" value="3-OXO-GLUCOSE-6-PHOSPHATE:GLUTAMATE AMINOTRANSFERASE"/>
    <property type="match status" value="1"/>
</dbReference>
<dbReference type="PIRSF" id="PIRSF000390">
    <property type="entry name" value="PLP_StrS"/>
    <property type="match status" value="1"/>
</dbReference>
<dbReference type="GO" id="GO:0008483">
    <property type="term" value="F:transaminase activity"/>
    <property type="evidence" value="ECO:0007669"/>
    <property type="project" value="UniProtKB-KW"/>
</dbReference>
<accession>A0ABM8HTE8</accession>
<organism evidence="4 5">
    <name type="scientific">Desulfuromonas versatilis</name>
    <dbReference type="NCBI Taxonomy" id="2802975"/>
    <lineage>
        <taxon>Bacteria</taxon>
        <taxon>Pseudomonadati</taxon>
        <taxon>Thermodesulfobacteriota</taxon>
        <taxon>Desulfuromonadia</taxon>
        <taxon>Desulfuromonadales</taxon>
        <taxon>Desulfuromonadaceae</taxon>
        <taxon>Desulfuromonas</taxon>
    </lineage>
</organism>
<keyword evidence="1 3" id="KW-0663">Pyridoxal phosphate</keyword>
<dbReference type="EMBL" id="AP024355">
    <property type="protein sequence ID" value="BCR05186.1"/>
    <property type="molecule type" value="Genomic_DNA"/>
</dbReference>
<dbReference type="InterPro" id="IPR000653">
    <property type="entry name" value="DegT/StrS_aminotransferase"/>
</dbReference>
<dbReference type="PANTHER" id="PTHR30244">
    <property type="entry name" value="TRANSAMINASE"/>
    <property type="match status" value="1"/>
</dbReference>
<evidence type="ECO:0000256" key="2">
    <source>
        <dbReference type="ARBA" id="ARBA00037999"/>
    </source>
</evidence>
<evidence type="ECO:0000313" key="5">
    <source>
        <dbReference type="Proteomes" id="UP001319827"/>
    </source>
</evidence>
<reference evidence="4 5" key="1">
    <citation type="journal article" date="2016" name="C (Basel)">
        <title>Selective Growth of and Electricity Production by Marine Exoelectrogenic Bacteria in Self-Aggregated Hydrogel of Microbially Reduced Graphene Oxide.</title>
        <authorList>
            <person name="Yoshida N."/>
            <person name="Goto Y."/>
            <person name="Miyata Y."/>
        </authorList>
    </citation>
    <scope>NUCLEOTIDE SEQUENCE [LARGE SCALE GENOMIC DNA]</scope>
    <source>
        <strain evidence="4 5">NIT-T3</strain>
    </source>
</reference>
<dbReference type="RefSeq" id="WP_221248608.1">
    <property type="nucleotide sequence ID" value="NZ_AP024355.1"/>
</dbReference>
<proteinExistence type="inferred from homology"/>
<dbReference type="InterPro" id="IPR015422">
    <property type="entry name" value="PyrdxlP-dep_Trfase_small"/>
</dbReference>
<keyword evidence="4" id="KW-0032">Aminotransferase</keyword>